<proteinExistence type="inferred from homology"/>
<dbReference type="Gene3D" id="2.60.40.790">
    <property type="match status" value="1"/>
</dbReference>
<name>A0A0C2NIK2_THEKT</name>
<dbReference type="AlphaFoldDB" id="A0A0C2NIK2"/>
<dbReference type="GO" id="GO:0005634">
    <property type="term" value="C:nucleus"/>
    <property type="evidence" value="ECO:0007669"/>
    <property type="project" value="TreeGrafter"/>
</dbReference>
<dbReference type="Pfam" id="PF00011">
    <property type="entry name" value="HSP20"/>
    <property type="match status" value="1"/>
</dbReference>
<dbReference type="InterPro" id="IPR002068">
    <property type="entry name" value="A-crystallin/Hsp20_dom"/>
</dbReference>
<reference evidence="5 6" key="1">
    <citation type="journal article" date="2014" name="Genome Biol. Evol.">
        <title>The genome of the myxosporean Thelohanellus kitauei shows adaptations to nutrient acquisition within its fish host.</title>
        <authorList>
            <person name="Yang Y."/>
            <person name="Xiong J."/>
            <person name="Zhou Z."/>
            <person name="Huo F."/>
            <person name="Miao W."/>
            <person name="Ran C."/>
            <person name="Liu Y."/>
            <person name="Zhang J."/>
            <person name="Feng J."/>
            <person name="Wang M."/>
            <person name="Wang M."/>
            <person name="Wang L."/>
            <person name="Yao B."/>
        </authorList>
    </citation>
    <scope>NUCLEOTIDE SEQUENCE [LARGE SCALE GENOMIC DNA]</scope>
    <source>
        <strain evidence="5">Wuqing</strain>
    </source>
</reference>
<evidence type="ECO:0000256" key="1">
    <source>
        <dbReference type="ARBA" id="ARBA00023016"/>
    </source>
</evidence>
<comment type="similarity">
    <text evidence="2 3">Belongs to the small heat shock protein (HSP20) family.</text>
</comment>
<protein>
    <submittedName>
        <fullName evidence="5">Heat shock protein Hsp-16.2</fullName>
    </submittedName>
</protein>
<dbReference type="CDD" id="cd06526">
    <property type="entry name" value="metazoan_ACD"/>
    <property type="match status" value="1"/>
</dbReference>
<dbReference type="SUPFAM" id="SSF49764">
    <property type="entry name" value="HSP20-like chaperones"/>
    <property type="match status" value="1"/>
</dbReference>
<dbReference type="InterPro" id="IPR001436">
    <property type="entry name" value="Alpha-crystallin/sHSP_animal"/>
</dbReference>
<dbReference type="GO" id="GO:0051082">
    <property type="term" value="F:unfolded protein binding"/>
    <property type="evidence" value="ECO:0007669"/>
    <property type="project" value="TreeGrafter"/>
</dbReference>
<dbReference type="PROSITE" id="PS01031">
    <property type="entry name" value="SHSP"/>
    <property type="match status" value="1"/>
</dbReference>
<evidence type="ECO:0000259" key="4">
    <source>
        <dbReference type="PROSITE" id="PS01031"/>
    </source>
</evidence>
<dbReference type="InterPro" id="IPR008978">
    <property type="entry name" value="HSP20-like_chaperone"/>
</dbReference>
<feature type="domain" description="SHSP" evidence="4">
    <location>
        <begin position="38"/>
        <end position="152"/>
    </location>
</feature>
<keyword evidence="6" id="KW-1185">Reference proteome</keyword>
<evidence type="ECO:0000313" key="5">
    <source>
        <dbReference type="EMBL" id="KII73862.1"/>
    </source>
</evidence>
<dbReference type="GO" id="GO:0009408">
    <property type="term" value="P:response to heat"/>
    <property type="evidence" value="ECO:0007669"/>
    <property type="project" value="TreeGrafter"/>
</dbReference>
<accession>A0A0C2NIK2</accession>
<gene>
    <name evidence="5" type="ORF">RF11_12098</name>
</gene>
<comment type="caution">
    <text evidence="5">The sequence shown here is derived from an EMBL/GenBank/DDBJ whole genome shotgun (WGS) entry which is preliminary data.</text>
</comment>
<sequence>MDFVREYDIPNEVEENSITSRITPNGILIVEGNILKDDVTNCLSKEAVDISDACKFHIYVNIACFKPEDISVKLLGNDLIVEGKCTTEFKSDDGKKKMKKIKSFIYCFTLPSDIDINNMVPKFSAPCRLDIEAPRLNKKNECAEKSLEIKNGQSKA</sequence>
<keyword evidence="1 5" id="KW-0346">Stress response</keyword>
<evidence type="ECO:0000313" key="6">
    <source>
        <dbReference type="Proteomes" id="UP000031668"/>
    </source>
</evidence>
<dbReference type="GO" id="GO:0042026">
    <property type="term" value="P:protein refolding"/>
    <property type="evidence" value="ECO:0007669"/>
    <property type="project" value="TreeGrafter"/>
</dbReference>
<organism evidence="5 6">
    <name type="scientific">Thelohanellus kitauei</name>
    <name type="common">Myxosporean</name>
    <dbReference type="NCBI Taxonomy" id="669202"/>
    <lineage>
        <taxon>Eukaryota</taxon>
        <taxon>Metazoa</taxon>
        <taxon>Cnidaria</taxon>
        <taxon>Myxozoa</taxon>
        <taxon>Myxosporea</taxon>
        <taxon>Bivalvulida</taxon>
        <taxon>Platysporina</taxon>
        <taxon>Myxobolidae</taxon>
        <taxon>Thelohanellus</taxon>
    </lineage>
</organism>
<dbReference type="OrthoDB" id="5967954at2759"/>
<evidence type="ECO:0000256" key="2">
    <source>
        <dbReference type="PROSITE-ProRule" id="PRU00285"/>
    </source>
</evidence>
<dbReference type="GO" id="GO:0005737">
    <property type="term" value="C:cytoplasm"/>
    <property type="evidence" value="ECO:0007669"/>
    <property type="project" value="TreeGrafter"/>
</dbReference>
<evidence type="ECO:0000256" key="3">
    <source>
        <dbReference type="RuleBase" id="RU003616"/>
    </source>
</evidence>
<dbReference type="PANTHER" id="PTHR45640">
    <property type="entry name" value="HEAT SHOCK PROTEIN HSP-12.2-RELATED"/>
    <property type="match status" value="1"/>
</dbReference>
<dbReference type="EMBL" id="JWZT01000636">
    <property type="protein sequence ID" value="KII73862.1"/>
    <property type="molecule type" value="Genomic_DNA"/>
</dbReference>
<dbReference type="Proteomes" id="UP000031668">
    <property type="component" value="Unassembled WGS sequence"/>
</dbReference>
<dbReference type="PANTHER" id="PTHR45640:SF13">
    <property type="entry name" value="HEAT SHOCK PROTEIN 22-RELATED"/>
    <property type="match status" value="1"/>
</dbReference>